<evidence type="ECO:0000313" key="2">
    <source>
        <dbReference type="Proteomes" id="UP000694044"/>
    </source>
</evidence>
<dbReference type="AlphaFoldDB" id="A0A8T1V1Q2"/>
<reference evidence="1" key="1">
    <citation type="submission" date="2021-02" db="EMBL/GenBank/DDBJ databases">
        <authorList>
            <person name="Palmer J.M."/>
        </authorList>
    </citation>
    <scope>NUCLEOTIDE SEQUENCE</scope>
    <source>
        <strain evidence="1">SCRP734</strain>
    </source>
</reference>
<evidence type="ECO:0000313" key="1">
    <source>
        <dbReference type="EMBL" id="KAG7375217.1"/>
    </source>
</evidence>
<gene>
    <name evidence="1" type="ORF">PHYPSEUDO_002496</name>
</gene>
<proteinExistence type="predicted"/>
<organism evidence="1 2">
    <name type="scientific">Phytophthora pseudosyringae</name>
    <dbReference type="NCBI Taxonomy" id="221518"/>
    <lineage>
        <taxon>Eukaryota</taxon>
        <taxon>Sar</taxon>
        <taxon>Stramenopiles</taxon>
        <taxon>Oomycota</taxon>
        <taxon>Peronosporomycetes</taxon>
        <taxon>Peronosporales</taxon>
        <taxon>Peronosporaceae</taxon>
        <taxon>Phytophthora</taxon>
    </lineage>
</organism>
<name>A0A8T1V1Q2_9STRA</name>
<dbReference type="OrthoDB" id="162987at2759"/>
<protein>
    <submittedName>
        <fullName evidence="1">Uncharacterized protein</fullName>
    </submittedName>
</protein>
<keyword evidence="2" id="KW-1185">Reference proteome</keyword>
<comment type="caution">
    <text evidence="1">The sequence shown here is derived from an EMBL/GenBank/DDBJ whole genome shotgun (WGS) entry which is preliminary data.</text>
</comment>
<accession>A0A8T1V1Q2</accession>
<dbReference type="Proteomes" id="UP000694044">
    <property type="component" value="Unassembled WGS sequence"/>
</dbReference>
<sequence>MSAVKSQASYIDNLREIFHYQRNEAGSARPEDDIWSALIVAIYAYLDDLFAECGVAALPLGVVNSIHQRDGDGHTEFIQHLNKFTLPFDFEKTCASSWNVADRQHHQHDRDVFECFGDPHHTVVVKYRMIRTLATGETVSIVQRFVARRFIRLDRVVCIWKTYTEGEGIYRRMYLDETGWTRLRPSTSGPGTLAEVCVRQVPVLFNSCESVAGKVHQLLQDRVDEDEREVTQALQHLLLDDVVAGFDV</sequence>
<dbReference type="EMBL" id="JAGDFM010001442">
    <property type="protein sequence ID" value="KAG7375217.1"/>
    <property type="molecule type" value="Genomic_DNA"/>
</dbReference>